<dbReference type="InterPro" id="IPR009163">
    <property type="entry name" value="Ap4A_phos1/2"/>
</dbReference>
<organism evidence="4 5">
    <name type="scientific">Diutina rugosa</name>
    <name type="common">Yeast</name>
    <name type="synonym">Candida rugosa</name>
    <dbReference type="NCBI Taxonomy" id="5481"/>
    <lineage>
        <taxon>Eukaryota</taxon>
        <taxon>Fungi</taxon>
        <taxon>Dikarya</taxon>
        <taxon>Ascomycota</taxon>
        <taxon>Saccharomycotina</taxon>
        <taxon>Pichiomycetes</taxon>
        <taxon>Debaryomycetaceae</taxon>
        <taxon>Diutina</taxon>
    </lineage>
</organism>
<dbReference type="PIRSF" id="PIRSF000846">
    <property type="entry name" value="ATP_adenylyltr"/>
    <property type="match status" value="1"/>
</dbReference>
<evidence type="ECO:0000256" key="1">
    <source>
        <dbReference type="PIRSR" id="PIRSR000846-1"/>
    </source>
</evidence>
<dbReference type="SUPFAM" id="SSF54197">
    <property type="entry name" value="HIT-like"/>
    <property type="match status" value="1"/>
</dbReference>
<keyword evidence="5" id="KW-1185">Reference proteome</keyword>
<dbReference type="OrthoDB" id="10267950at2759"/>
<dbReference type="Pfam" id="PF19327">
    <property type="entry name" value="Ap4A_phos_N"/>
    <property type="match status" value="1"/>
</dbReference>
<dbReference type="InterPro" id="IPR036265">
    <property type="entry name" value="HIT-like_sf"/>
</dbReference>
<dbReference type="RefSeq" id="XP_034014681.1">
    <property type="nucleotide sequence ID" value="XM_034158156.1"/>
</dbReference>
<dbReference type="PANTHER" id="PTHR38420:SF1">
    <property type="entry name" value="PUTATIVE (AFU_ORTHOLOGUE AFUA_5G14690)-RELATED"/>
    <property type="match status" value="1"/>
</dbReference>
<dbReference type="GO" id="GO:0005524">
    <property type="term" value="F:ATP binding"/>
    <property type="evidence" value="ECO:0007669"/>
    <property type="project" value="InterPro"/>
</dbReference>
<gene>
    <name evidence="4" type="ORF">DIURU_000520</name>
</gene>
<dbReference type="GeneID" id="54779173"/>
<dbReference type="Pfam" id="PF09830">
    <property type="entry name" value="ATP_transf"/>
    <property type="match status" value="1"/>
</dbReference>
<name>A0A642UXW0_DIURU</name>
<dbReference type="VEuPathDB" id="FungiDB:DIURU_000520"/>
<dbReference type="PANTHER" id="PTHR38420">
    <property type="entry name" value="AP-4-A PHOSPHORYLASE II"/>
    <property type="match status" value="1"/>
</dbReference>
<feature type="active site" description="Nucleophile" evidence="1">
    <location>
        <position position="151"/>
    </location>
</feature>
<dbReference type="Gene3D" id="3.30.428.70">
    <property type="match status" value="1"/>
</dbReference>
<comment type="caution">
    <text evidence="4">The sequence shown here is derived from an EMBL/GenBank/DDBJ whole genome shotgun (WGS) entry which is preliminary data.</text>
</comment>
<evidence type="ECO:0000259" key="3">
    <source>
        <dbReference type="Pfam" id="PF19327"/>
    </source>
</evidence>
<evidence type="ECO:0000313" key="4">
    <source>
        <dbReference type="EMBL" id="KAA8907513.1"/>
    </source>
</evidence>
<dbReference type="GO" id="GO:0009117">
    <property type="term" value="P:nucleotide metabolic process"/>
    <property type="evidence" value="ECO:0007669"/>
    <property type="project" value="InterPro"/>
</dbReference>
<feature type="domain" description="ATP adenylyltransferase C-terminal" evidence="2">
    <location>
        <begin position="189"/>
        <end position="294"/>
    </location>
</feature>
<dbReference type="InterPro" id="IPR019200">
    <property type="entry name" value="ATP_adenylylTrfase_C"/>
</dbReference>
<dbReference type="GO" id="GO:0003877">
    <property type="term" value="F:ATP:ADP adenylyltransferase activity"/>
    <property type="evidence" value="ECO:0007669"/>
    <property type="project" value="InterPro"/>
</dbReference>
<dbReference type="EMBL" id="SWFT01000021">
    <property type="protein sequence ID" value="KAA8907513.1"/>
    <property type="molecule type" value="Genomic_DNA"/>
</dbReference>
<sequence>MSISLPSDFTNILEQKFEKAAADGELEFNGKGATTEVVHLPHMDVQYTMLPSLMKRPEKGQQKKNPFLEPEPALTIVEDFGKENQFRLVFNKYPVVPCHFMLLTKEFKSQDTPLSPEELEAIYSVCKHVGNDWFAFFNCGPESGASQPHKHVQFMKKPSGEFISFADRLADSSSSFLPNNKNEPLQNGNLPFAHFVARLPDGDMTADDLSMYYMSLVSRAATVLRDNDVTKMSYNFLMTPKWMMVVPRKSGVYHEKLGLNSCGMLGLFLCKNTQLHDLVKDDGPEQILAEVCFPSTAGQKSDDYHY</sequence>
<evidence type="ECO:0000259" key="2">
    <source>
        <dbReference type="Pfam" id="PF09830"/>
    </source>
</evidence>
<protein>
    <submittedName>
        <fullName evidence="4">Uncharacterized protein</fullName>
    </submittedName>
</protein>
<proteinExistence type="predicted"/>
<dbReference type="InterPro" id="IPR043171">
    <property type="entry name" value="Ap4A_phos1/2-like"/>
</dbReference>
<dbReference type="InterPro" id="IPR045759">
    <property type="entry name" value="Ap4A_phos1/2_N"/>
</dbReference>
<dbReference type="AlphaFoldDB" id="A0A642UXW0"/>
<dbReference type="OMA" id="GLWFFNS"/>
<accession>A0A642UXW0</accession>
<evidence type="ECO:0000313" key="5">
    <source>
        <dbReference type="Proteomes" id="UP000449547"/>
    </source>
</evidence>
<reference evidence="4 5" key="1">
    <citation type="submission" date="2019-07" db="EMBL/GenBank/DDBJ databases">
        <title>Genome assembly of two rare yeast pathogens: Diutina rugosa and Trichomonascus ciferrii.</title>
        <authorList>
            <person name="Mixao V."/>
            <person name="Saus E."/>
            <person name="Hansen A."/>
            <person name="Lass-Flor C."/>
            <person name="Gabaldon T."/>
        </authorList>
    </citation>
    <scope>NUCLEOTIDE SEQUENCE [LARGE SCALE GENOMIC DNA]</scope>
    <source>
        <strain evidence="4 5">CBS 613</strain>
    </source>
</reference>
<feature type="domain" description="Ap4A phosphorylase 1/2 N-terminal" evidence="3">
    <location>
        <begin position="55"/>
        <end position="158"/>
    </location>
</feature>
<dbReference type="Proteomes" id="UP000449547">
    <property type="component" value="Unassembled WGS sequence"/>
</dbReference>